<dbReference type="Proteomes" id="UP001054945">
    <property type="component" value="Unassembled WGS sequence"/>
</dbReference>
<proteinExistence type="predicted"/>
<organism evidence="1 2">
    <name type="scientific">Caerostris extrusa</name>
    <name type="common">Bark spider</name>
    <name type="synonym">Caerostris bankana</name>
    <dbReference type="NCBI Taxonomy" id="172846"/>
    <lineage>
        <taxon>Eukaryota</taxon>
        <taxon>Metazoa</taxon>
        <taxon>Ecdysozoa</taxon>
        <taxon>Arthropoda</taxon>
        <taxon>Chelicerata</taxon>
        <taxon>Arachnida</taxon>
        <taxon>Araneae</taxon>
        <taxon>Araneomorphae</taxon>
        <taxon>Entelegynae</taxon>
        <taxon>Araneoidea</taxon>
        <taxon>Araneidae</taxon>
        <taxon>Caerostris</taxon>
    </lineage>
</organism>
<keyword evidence="2" id="KW-1185">Reference proteome</keyword>
<reference evidence="1 2" key="1">
    <citation type="submission" date="2021-06" db="EMBL/GenBank/DDBJ databases">
        <title>Caerostris extrusa draft genome.</title>
        <authorList>
            <person name="Kono N."/>
            <person name="Arakawa K."/>
        </authorList>
    </citation>
    <scope>NUCLEOTIDE SEQUENCE [LARGE SCALE GENOMIC DNA]</scope>
</reference>
<dbReference type="EMBL" id="BPLR01001929">
    <property type="protein sequence ID" value="GIX68142.1"/>
    <property type="molecule type" value="Genomic_DNA"/>
</dbReference>
<evidence type="ECO:0000313" key="2">
    <source>
        <dbReference type="Proteomes" id="UP001054945"/>
    </source>
</evidence>
<accession>A0AAV4M8N5</accession>
<comment type="caution">
    <text evidence="1">The sequence shown here is derived from an EMBL/GenBank/DDBJ whole genome shotgun (WGS) entry which is preliminary data.</text>
</comment>
<dbReference type="AlphaFoldDB" id="A0AAV4M8N5"/>
<gene>
    <name evidence="1" type="ORF">CEXT_246841</name>
</gene>
<name>A0AAV4M8N5_CAEEX</name>
<sequence length="113" mass="13119">MRNQRAELSLDAGMMGQRSLIGRKVSITAKQCMRNEKRGVATGHVSHYLRDVILYLCLNGWHLRQGGRHHQEAEDSVVVMIEMSQCVNRITTMKTSIHKRVIFSQKRYQRHKS</sequence>
<protein>
    <submittedName>
        <fullName evidence="1">Uncharacterized protein</fullName>
    </submittedName>
</protein>
<evidence type="ECO:0000313" key="1">
    <source>
        <dbReference type="EMBL" id="GIX68142.1"/>
    </source>
</evidence>